<name>A0A849CDG7_9NOCA</name>
<dbReference type="NCBIfam" id="NF047832">
    <property type="entry name" value="caspase_w_EACC1"/>
    <property type="match status" value="1"/>
</dbReference>
<feature type="domain" description="Peptidase C14 caspase" evidence="1">
    <location>
        <begin position="5"/>
        <end position="221"/>
    </location>
</feature>
<dbReference type="AlphaFoldDB" id="A0A849CDG7"/>
<proteinExistence type="predicted"/>
<reference evidence="2 3" key="1">
    <citation type="submission" date="2020-05" db="EMBL/GenBank/DDBJ databases">
        <title>MicrobeNet Type strains.</title>
        <authorList>
            <person name="Nicholson A.C."/>
        </authorList>
    </citation>
    <scope>NUCLEOTIDE SEQUENCE [LARGE SCALE GENOMIC DNA]</scope>
    <source>
        <strain evidence="2 3">JCM 3224</strain>
    </source>
</reference>
<evidence type="ECO:0000259" key="1">
    <source>
        <dbReference type="Pfam" id="PF00656"/>
    </source>
</evidence>
<gene>
    <name evidence="2" type="ORF">HLB23_40315</name>
</gene>
<protein>
    <submittedName>
        <fullName evidence="2">Caspase family protein</fullName>
    </submittedName>
</protein>
<dbReference type="EMBL" id="JABELX010000034">
    <property type="protein sequence ID" value="NNH76026.1"/>
    <property type="molecule type" value="Genomic_DNA"/>
</dbReference>
<dbReference type="GO" id="GO:0004197">
    <property type="term" value="F:cysteine-type endopeptidase activity"/>
    <property type="evidence" value="ECO:0007669"/>
    <property type="project" value="InterPro"/>
</dbReference>
<sequence length="428" mass="45779">MDLSRAVLIGVGQYDTGEQVTASAVSSALAPLDSVANNLADLQELLTDPDQGTFAARHCALVENPRSPGEIGSVVATAAHSAEDVLFVYYSGHGLIDSRGRLFLALPGSRSDQISWTSLPFETLREAIIDSPAKVRILILDCCFSGRAFESMGEEETAIAGQTEINGTFTITSSAANEPSFAPAGEKNTAFTAALLSAAWASPGITLDELYRDTKRNLASLSRPQPHRRAVNVAGDLVIFGHPEQRPATAEESGNSQSNEAFRANEARRVVASVDPNDLAPNLWNVTVHNGSATPITSLKVEVYPVEVNSATDADLTLECLPAKNQPTLRRAIDDFLRTKMQAGLGQQLPYGYGAMVTDYLAPQLNSAVKQKMLDHMADSFPEVLEAGADASVVYLAPNASSIQADITFVDTDGHTWTRPHGELPRTT</sequence>
<dbReference type="InterPro" id="IPR029030">
    <property type="entry name" value="Caspase-like_dom_sf"/>
</dbReference>
<dbReference type="SUPFAM" id="SSF52129">
    <property type="entry name" value="Caspase-like"/>
    <property type="match status" value="1"/>
</dbReference>
<dbReference type="Pfam" id="PF00656">
    <property type="entry name" value="Peptidase_C14"/>
    <property type="match status" value="1"/>
</dbReference>
<accession>A0A849CDG7</accession>
<dbReference type="RefSeq" id="WP_169815206.1">
    <property type="nucleotide sequence ID" value="NZ_JABELX010000034.1"/>
</dbReference>
<dbReference type="Proteomes" id="UP000586827">
    <property type="component" value="Unassembled WGS sequence"/>
</dbReference>
<evidence type="ECO:0000313" key="3">
    <source>
        <dbReference type="Proteomes" id="UP000586827"/>
    </source>
</evidence>
<dbReference type="Gene3D" id="3.40.50.1460">
    <property type="match status" value="1"/>
</dbReference>
<organism evidence="2 3">
    <name type="scientific">Nocardia uniformis</name>
    <dbReference type="NCBI Taxonomy" id="53432"/>
    <lineage>
        <taxon>Bacteria</taxon>
        <taxon>Bacillati</taxon>
        <taxon>Actinomycetota</taxon>
        <taxon>Actinomycetes</taxon>
        <taxon>Mycobacteriales</taxon>
        <taxon>Nocardiaceae</taxon>
        <taxon>Nocardia</taxon>
    </lineage>
</organism>
<evidence type="ECO:0000313" key="2">
    <source>
        <dbReference type="EMBL" id="NNH76026.1"/>
    </source>
</evidence>
<dbReference type="GO" id="GO:0006508">
    <property type="term" value="P:proteolysis"/>
    <property type="evidence" value="ECO:0007669"/>
    <property type="project" value="InterPro"/>
</dbReference>
<keyword evidence="3" id="KW-1185">Reference proteome</keyword>
<comment type="caution">
    <text evidence="2">The sequence shown here is derived from an EMBL/GenBank/DDBJ whole genome shotgun (WGS) entry which is preliminary data.</text>
</comment>
<dbReference type="InterPro" id="IPR011600">
    <property type="entry name" value="Pept_C14_caspase"/>
</dbReference>